<dbReference type="PANTHER" id="PTHR43808">
    <property type="entry name" value="ACETYLORNITHINE DEACETYLASE"/>
    <property type="match status" value="1"/>
</dbReference>
<name>A0ABR7RJ45_9PROT</name>
<dbReference type="InterPro" id="IPR050072">
    <property type="entry name" value="Peptidase_M20A"/>
</dbReference>
<organism evidence="4 5">
    <name type="scientific">Teichococcus aerophilus</name>
    <dbReference type="NCBI Taxonomy" id="1224513"/>
    <lineage>
        <taxon>Bacteria</taxon>
        <taxon>Pseudomonadati</taxon>
        <taxon>Pseudomonadota</taxon>
        <taxon>Alphaproteobacteria</taxon>
        <taxon>Acetobacterales</taxon>
        <taxon>Roseomonadaceae</taxon>
        <taxon>Roseomonas</taxon>
    </lineage>
</organism>
<dbReference type="InterPro" id="IPR011650">
    <property type="entry name" value="Peptidase_M20_dimer"/>
</dbReference>
<evidence type="ECO:0000259" key="3">
    <source>
        <dbReference type="Pfam" id="PF07687"/>
    </source>
</evidence>
<feature type="domain" description="Peptidase M20 dimerisation" evidence="3">
    <location>
        <begin position="190"/>
        <end position="290"/>
    </location>
</feature>
<reference evidence="4 5" key="1">
    <citation type="journal article" date="2013" name="Int. J. Syst. Evol. Microbiol.">
        <title>Roseomonas aerophila sp. nov., isolated from air.</title>
        <authorList>
            <person name="Kim S.J."/>
            <person name="Weon H.Y."/>
            <person name="Ahn J.H."/>
            <person name="Hong S.B."/>
            <person name="Seok S.J."/>
            <person name="Whang K.S."/>
            <person name="Kwon S.W."/>
        </authorList>
    </citation>
    <scope>NUCLEOTIDE SEQUENCE [LARGE SCALE GENOMIC DNA]</scope>
    <source>
        <strain evidence="4 5">NBRC 108923</strain>
    </source>
</reference>
<dbReference type="EMBL" id="JACTVA010000008">
    <property type="protein sequence ID" value="MBC9206601.1"/>
    <property type="molecule type" value="Genomic_DNA"/>
</dbReference>
<dbReference type="InterPro" id="IPR002933">
    <property type="entry name" value="Peptidase_M20"/>
</dbReference>
<evidence type="ECO:0000256" key="2">
    <source>
        <dbReference type="ARBA" id="ARBA00022801"/>
    </source>
</evidence>
<dbReference type="SUPFAM" id="SSF55031">
    <property type="entry name" value="Bacterial exopeptidase dimerisation domain"/>
    <property type="match status" value="1"/>
</dbReference>
<dbReference type="Pfam" id="PF07687">
    <property type="entry name" value="M20_dimer"/>
    <property type="match status" value="1"/>
</dbReference>
<dbReference type="PIRSF" id="PIRSF037238">
    <property type="entry name" value="Carboxypeptidase_G2"/>
    <property type="match status" value="1"/>
</dbReference>
<dbReference type="Gene3D" id="3.40.630.10">
    <property type="entry name" value="Zn peptidases"/>
    <property type="match status" value="1"/>
</dbReference>
<dbReference type="SUPFAM" id="SSF53187">
    <property type="entry name" value="Zn-dependent exopeptidases"/>
    <property type="match status" value="1"/>
</dbReference>
<keyword evidence="5" id="KW-1185">Reference proteome</keyword>
<evidence type="ECO:0000256" key="1">
    <source>
        <dbReference type="ARBA" id="ARBA00022723"/>
    </source>
</evidence>
<keyword evidence="1" id="KW-0479">Metal-binding</keyword>
<keyword evidence="2" id="KW-0378">Hydrolase</keyword>
<evidence type="ECO:0000313" key="5">
    <source>
        <dbReference type="Proteomes" id="UP000626026"/>
    </source>
</evidence>
<dbReference type="RefSeq" id="WP_187783773.1">
    <property type="nucleotide sequence ID" value="NZ_JACTVA010000008.1"/>
</dbReference>
<proteinExistence type="predicted"/>
<dbReference type="InterPro" id="IPR036264">
    <property type="entry name" value="Bact_exopeptidase_dim_dom"/>
</dbReference>
<dbReference type="PANTHER" id="PTHR43808:SF9">
    <property type="entry name" value="BLL0789 PROTEIN"/>
    <property type="match status" value="1"/>
</dbReference>
<dbReference type="Pfam" id="PF01546">
    <property type="entry name" value="Peptidase_M20"/>
    <property type="match status" value="1"/>
</dbReference>
<sequence length="390" mass="40582">MSNPEDQIVAWLGSQRDAMLAELEAMVNTDGGSYDKAGVDAVGAQVGAFLAQHGVTVETLPQQKHGDCLRAVVDAGGSASGGNERRNIVLMGHRDTVFPKGEPERRPFKIEDGRAYGPGVCDMKAGLVMNMFVLAAIQKFGGAPGPVVGLFTGDEEIGSPEGRPVIEAEARAARVVFNSEPGRPTGAVVTGRKGGVFSVIDITGKAAHSGGNFEAGISAIEELARKVQALHALTDLKRGITVNVGLVSGGQSVNTVAPWAQAQIDLRYVDPVDRDELMGAIHAIAEKSFVPGTSASLTIRGEFVPLKKNPGTDAVFALYKDVAEFETAGEFTGGCADSGFTALMGAPTLCAVGPVGGKAHSPEEYMEVDSFVPRAQAVARAILRLDAAGI</sequence>
<dbReference type="Gene3D" id="3.30.70.360">
    <property type="match status" value="1"/>
</dbReference>
<gene>
    <name evidence="4" type="ORF">IBL26_07105</name>
</gene>
<comment type="caution">
    <text evidence="4">The sequence shown here is derived from an EMBL/GenBank/DDBJ whole genome shotgun (WGS) entry which is preliminary data.</text>
</comment>
<dbReference type="CDD" id="cd03885">
    <property type="entry name" value="M20_CPDG2"/>
    <property type="match status" value="1"/>
</dbReference>
<accession>A0ABR7RJ45</accession>
<dbReference type="InterPro" id="IPR017150">
    <property type="entry name" value="Pept_M20_glutamate_carboxypep"/>
</dbReference>
<evidence type="ECO:0000313" key="4">
    <source>
        <dbReference type="EMBL" id="MBC9206601.1"/>
    </source>
</evidence>
<protein>
    <submittedName>
        <fullName evidence="4">M20 family metallopeptidase</fullName>
    </submittedName>
</protein>
<dbReference type="Proteomes" id="UP000626026">
    <property type="component" value="Unassembled WGS sequence"/>
</dbReference>